<dbReference type="AlphaFoldDB" id="A0A432ASF9"/>
<dbReference type="Gene3D" id="3.40.50.300">
    <property type="entry name" value="P-loop containing nucleotide triphosphate hydrolases"/>
    <property type="match status" value="2"/>
</dbReference>
<proteinExistence type="predicted"/>
<feature type="domain" description="NERD" evidence="1">
    <location>
        <begin position="14"/>
        <end position="110"/>
    </location>
</feature>
<organism evidence="2 3">
    <name type="scientific">Chlorobium phaeovibrioides</name>
    <dbReference type="NCBI Taxonomy" id="1094"/>
    <lineage>
        <taxon>Bacteria</taxon>
        <taxon>Pseudomonadati</taxon>
        <taxon>Chlorobiota</taxon>
        <taxon>Chlorobiia</taxon>
        <taxon>Chlorobiales</taxon>
        <taxon>Chlorobiaceae</taxon>
        <taxon>Chlorobium/Pelodictyon group</taxon>
        <taxon>Chlorobium</taxon>
    </lineage>
</organism>
<protein>
    <submittedName>
        <fullName evidence="2">DUF2075 domain-containing protein</fullName>
    </submittedName>
</protein>
<gene>
    <name evidence="2" type="ORF">EKD02_09305</name>
</gene>
<dbReference type="InterPro" id="IPR011528">
    <property type="entry name" value="NERD"/>
</dbReference>
<name>A0A432ASF9_CHLPH</name>
<dbReference type="SUPFAM" id="SSF52540">
    <property type="entry name" value="P-loop containing nucleoside triphosphate hydrolases"/>
    <property type="match status" value="1"/>
</dbReference>
<dbReference type="RefSeq" id="WP_126385204.1">
    <property type="nucleotide sequence ID" value="NZ_RXYK01000022.1"/>
</dbReference>
<evidence type="ECO:0000259" key="1">
    <source>
        <dbReference type="Pfam" id="PF08378"/>
    </source>
</evidence>
<reference evidence="2 3" key="1">
    <citation type="submission" date="2018-12" db="EMBL/GenBank/DDBJ databases">
        <authorList>
            <person name="Lunina O.N."/>
            <person name="Grouzdev D.S."/>
            <person name="Gorlenko V.M."/>
            <person name="Savvichev A.S."/>
        </authorList>
    </citation>
    <scope>NUCLEOTIDE SEQUENCE [LARGE SCALE GENOMIC DNA]</scope>
    <source>
        <strain evidence="2 3">BrKhr-17</strain>
    </source>
</reference>
<accession>A0A432ASF9</accession>
<dbReference type="Proteomes" id="UP000279908">
    <property type="component" value="Unassembled WGS sequence"/>
</dbReference>
<comment type="caution">
    <text evidence="2">The sequence shown here is derived from an EMBL/GenBank/DDBJ whole genome shotgun (WGS) entry which is preliminary data.</text>
</comment>
<evidence type="ECO:0000313" key="2">
    <source>
        <dbReference type="EMBL" id="RTY35398.1"/>
    </source>
</evidence>
<evidence type="ECO:0000313" key="3">
    <source>
        <dbReference type="Proteomes" id="UP000279908"/>
    </source>
</evidence>
<dbReference type="InterPro" id="IPR027417">
    <property type="entry name" value="P-loop_NTPase"/>
</dbReference>
<dbReference type="Pfam" id="PF08378">
    <property type="entry name" value="NERD"/>
    <property type="match status" value="1"/>
</dbReference>
<dbReference type="Pfam" id="PF13604">
    <property type="entry name" value="AAA_30"/>
    <property type="match status" value="1"/>
</dbReference>
<sequence length="553" mass="62650">MARLIPEYVSHWNSNAEKKLFEQLRSSGLDSDHVVFHSLNLSKHRYKHWAEADFVIVSPRGVLVIEVKGGRVSYSNGIWTYTDRYGQENKSDEGPFIQAKEARYALGQLLPDKVGSMLTERISFGWGVAFPDVNFDVHSVEFPDDIIFDTGGYKAGSIGNWIKSVQLFWQKQNGRERPLDSQDIQRIIEALRPEFDRVPPLSRRAGMALDSVIELTDDQYRYLDQLLAQRHNIVEGGAGSGKSFLAVEAAKRLSAEDLNVLFLCRSPVFARFIADKLQKAGTDVVNWDQLLERIDRKTLRPFDILIVDEGQDFLDLGCLNVIDSIIPGGLDKGKWLFFMDRNNQGSIYRNYDPDALEYLKSAGIPFPLYDNCRNTKPIAVHTMLYTGGDIGRSRIRGEGLPVNDSTVYHSREELISAIEAQLEKWADHDQIKTSEITILSPVDRKSSAIAGISNRWARKLFNIDENNGEKWPETSLPFSTVKNFKGLENRFIMLIDLDRLPDGAEGSATLYVAMTRANAYLWMAIPADRKKALDRIKADNLLRLKDSTILQNT</sequence>
<dbReference type="EMBL" id="RXYK01000022">
    <property type="protein sequence ID" value="RTY35398.1"/>
    <property type="molecule type" value="Genomic_DNA"/>
</dbReference>